<sequence length="103" mass="11279">MQQTLNVKAETALRGSQKGKNVADTGLINEQKGLVTNQKATELKVALTEAQKASNQITGFDKDMRYKILKSLSETSGMLAQNDVVTPSWMTTEMKNAVTNMKS</sequence>
<accession>A0A1W1CYG4</accession>
<dbReference type="EMBL" id="FPHM01000178">
    <property type="protein sequence ID" value="SFV70886.1"/>
    <property type="molecule type" value="Genomic_DNA"/>
</dbReference>
<dbReference type="AlphaFoldDB" id="A0A1W1CYG4"/>
<gene>
    <name evidence="2" type="ORF">MNB_SV-13-127</name>
</gene>
<evidence type="ECO:0000313" key="2">
    <source>
        <dbReference type="EMBL" id="SFV70886.1"/>
    </source>
</evidence>
<organism evidence="2">
    <name type="scientific">hydrothermal vent metagenome</name>
    <dbReference type="NCBI Taxonomy" id="652676"/>
    <lineage>
        <taxon>unclassified sequences</taxon>
        <taxon>metagenomes</taxon>
        <taxon>ecological metagenomes</taxon>
    </lineage>
</organism>
<proteinExistence type="predicted"/>
<protein>
    <submittedName>
        <fullName evidence="2">Uncharacterized protein</fullName>
    </submittedName>
</protein>
<feature type="region of interest" description="Disordered" evidence="1">
    <location>
        <begin position="1"/>
        <end position="20"/>
    </location>
</feature>
<name>A0A1W1CYG4_9ZZZZ</name>
<evidence type="ECO:0000256" key="1">
    <source>
        <dbReference type="SAM" id="MobiDB-lite"/>
    </source>
</evidence>
<reference evidence="2" key="1">
    <citation type="submission" date="2016-10" db="EMBL/GenBank/DDBJ databases">
        <authorList>
            <person name="de Groot N.N."/>
        </authorList>
    </citation>
    <scope>NUCLEOTIDE SEQUENCE</scope>
</reference>